<sequence>MWRSISKILPPALRGTDLTENYTDSVVARDAKGRACCWSNEADCEKSAITTCSSPSASRWRSSTTTAVEDRRNDEEDTSQ</sequence>
<keyword evidence="3" id="KW-1185">Reference proteome</keyword>
<proteinExistence type="predicted"/>
<dbReference type="Proteomes" id="UP000270296">
    <property type="component" value="Unassembled WGS sequence"/>
</dbReference>
<dbReference type="EMBL" id="UZAM01007362">
    <property type="protein sequence ID" value="VDO98654.1"/>
    <property type="molecule type" value="Genomic_DNA"/>
</dbReference>
<reference evidence="2 3" key="2">
    <citation type="submission" date="2018-11" db="EMBL/GenBank/DDBJ databases">
        <authorList>
            <consortium name="Pathogen Informatics"/>
        </authorList>
    </citation>
    <scope>NUCLEOTIDE SEQUENCE [LARGE SCALE GENOMIC DNA]</scope>
</reference>
<organism evidence="4">
    <name type="scientific">Soboliphyme baturini</name>
    <dbReference type="NCBI Taxonomy" id="241478"/>
    <lineage>
        <taxon>Eukaryota</taxon>
        <taxon>Metazoa</taxon>
        <taxon>Ecdysozoa</taxon>
        <taxon>Nematoda</taxon>
        <taxon>Enoplea</taxon>
        <taxon>Dorylaimia</taxon>
        <taxon>Dioctophymatida</taxon>
        <taxon>Dioctophymatoidea</taxon>
        <taxon>Soboliphymatidae</taxon>
        <taxon>Soboliphyme</taxon>
    </lineage>
</organism>
<reference evidence="4" key="1">
    <citation type="submission" date="2016-06" db="UniProtKB">
        <authorList>
            <consortium name="WormBaseParasite"/>
        </authorList>
    </citation>
    <scope>IDENTIFICATION</scope>
</reference>
<dbReference type="AlphaFoldDB" id="A0A183IGF8"/>
<evidence type="ECO:0000313" key="2">
    <source>
        <dbReference type="EMBL" id="VDO98654.1"/>
    </source>
</evidence>
<feature type="region of interest" description="Disordered" evidence="1">
    <location>
        <begin position="54"/>
        <end position="80"/>
    </location>
</feature>
<accession>A0A183IGF8</accession>
<evidence type="ECO:0000313" key="3">
    <source>
        <dbReference type="Proteomes" id="UP000270296"/>
    </source>
</evidence>
<feature type="compositionally biased region" description="Low complexity" evidence="1">
    <location>
        <begin position="54"/>
        <end position="67"/>
    </location>
</feature>
<name>A0A183IGF8_9BILA</name>
<dbReference type="WBParaSite" id="SBAD_0000283201-mRNA-1">
    <property type="protein sequence ID" value="SBAD_0000283201-mRNA-1"/>
    <property type="gene ID" value="SBAD_0000283201"/>
</dbReference>
<gene>
    <name evidence="2" type="ORF">SBAD_LOCUS2702</name>
</gene>
<evidence type="ECO:0000313" key="4">
    <source>
        <dbReference type="WBParaSite" id="SBAD_0000283201-mRNA-1"/>
    </source>
</evidence>
<evidence type="ECO:0000256" key="1">
    <source>
        <dbReference type="SAM" id="MobiDB-lite"/>
    </source>
</evidence>
<protein>
    <submittedName>
        <fullName evidence="2 4">Uncharacterized protein</fullName>
    </submittedName>
</protein>